<dbReference type="Gene3D" id="1.10.1670.10">
    <property type="entry name" value="Helix-hairpin-Helix base-excision DNA repair enzymes (C-terminal)"/>
    <property type="match status" value="1"/>
</dbReference>
<evidence type="ECO:0000256" key="1">
    <source>
        <dbReference type="ARBA" id="ARBA00001966"/>
    </source>
</evidence>
<feature type="domain" description="Permuted single zf-CXXC unit" evidence="7">
    <location>
        <begin position="230"/>
        <end position="261"/>
    </location>
</feature>
<dbReference type="InterPro" id="IPR023170">
    <property type="entry name" value="HhH_base_excis_C"/>
</dbReference>
<evidence type="ECO:0000313" key="8">
    <source>
        <dbReference type="EMBL" id="VAI31090.1"/>
    </source>
</evidence>
<accession>A0A9R1AKC7</accession>
<comment type="cofactor">
    <cofactor evidence="1">
        <name>[4Fe-4S] cluster</name>
        <dbReference type="ChEBI" id="CHEBI:49883"/>
    </cofactor>
</comment>
<dbReference type="GO" id="GO:0006281">
    <property type="term" value="P:DNA repair"/>
    <property type="evidence" value="ECO:0007669"/>
    <property type="project" value="InterPro"/>
</dbReference>
<protein>
    <submittedName>
        <fullName evidence="8">Uncharacterized protein</fullName>
    </submittedName>
</protein>
<keyword evidence="3" id="KW-0479">Metal-binding</keyword>
<dbReference type="InterPro" id="IPR028924">
    <property type="entry name" value="Perm-CXXC"/>
</dbReference>
<keyword evidence="4" id="KW-0408">Iron</keyword>
<dbReference type="GO" id="GO:0051539">
    <property type="term" value="F:4 iron, 4 sulfur cluster binding"/>
    <property type="evidence" value="ECO:0007669"/>
    <property type="project" value="UniProtKB-KW"/>
</dbReference>
<keyword evidence="5" id="KW-0411">Iron-sulfur</keyword>
<evidence type="ECO:0000256" key="4">
    <source>
        <dbReference type="ARBA" id="ARBA00023004"/>
    </source>
</evidence>
<dbReference type="PANTHER" id="PTHR46213">
    <property type="entry name" value="TRANSCRIPTIONAL ACTIVATOR DEMETER"/>
    <property type="match status" value="1"/>
</dbReference>
<dbReference type="Gramene" id="TRITD5Bv1G103750.2">
    <property type="protein sequence ID" value="TRITD5Bv1G103750.2"/>
    <property type="gene ID" value="TRITD5Bv1G103750"/>
</dbReference>
<dbReference type="GO" id="GO:0141166">
    <property type="term" value="P:chromosomal 5-methylcytosine DNA demethylation pathway"/>
    <property type="evidence" value="ECO:0007669"/>
    <property type="project" value="InterPro"/>
</dbReference>
<evidence type="ECO:0000256" key="5">
    <source>
        <dbReference type="ARBA" id="ARBA00023014"/>
    </source>
</evidence>
<dbReference type="Pfam" id="PF15629">
    <property type="entry name" value="Perm-CXXC"/>
    <property type="match status" value="1"/>
</dbReference>
<keyword evidence="9" id="KW-1185">Reference proteome</keyword>
<evidence type="ECO:0000313" key="9">
    <source>
        <dbReference type="Proteomes" id="UP000324705"/>
    </source>
</evidence>
<proteinExistence type="predicted"/>
<dbReference type="Pfam" id="PF15628">
    <property type="entry name" value="RRM_DME"/>
    <property type="match status" value="1"/>
</dbReference>
<organism evidence="8 9">
    <name type="scientific">Triticum turgidum subsp. durum</name>
    <name type="common">Durum wheat</name>
    <name type="synonym">Triticum durum</name>
    <dbReference type="NCBI Taxonomy" id="4567"/>
    <lineage>
        <taxon>Eukaryota</taxon>
        <taxon>Viridiplantae</taxon>
        <taxon>Streptophyta</taxon>
        <taxon>Embryophyta</taxon>
        <taxon>Tracheophyta</taxon>
        <taxon>Spermatophyta</taxon>
        <taxon>Magnoliopsida</taxon>
        <taxon>Liliopsida</taxon>
        <taxon>Poales</taxon>
        <taxon>Poaceae</taxon>
        <taxon>BOP clade</taxon>
        <taxon>Pooideae</taxon>
        <taxon>Triticodae</taxon>
        <taxon>Triticeae</taxon>
        <taxon>Triticinae</taxon>
        <taxon>Triticum</taxon>
    </lineage>
</organism>
<dbReference type="SMART" id="SM00525">
    <property type="entry name" value="FES"/>
    <property type="match status" value="1"/>
</dbReference>
<dbReference type="PANTHER" id="PTHR46213:SF13">
    <property type="entry name" value="DEMETER-LIKE PROTEIN 2-RELATED"/>
    <property type="match status" value="1"/>
</dbReference>
<evidence type="ECO:0000259" key="6">
    <source>
        <dbReference type="Pfam" id="PF15628"/>
    </source>
</evidence>
<evidence type="ECO:0000256" key="3">
    <source>
        <dbReference type="ARBA" id="ARBA00022723"/>
    </source>
</evidence>
<gene>
    <name evidence="8" type="ORF">TRITD_5Bv1G103750</name>
</gene>
<dbReference type="GO" id="GO:0019104">
    <property type="term" value="F:DNA N-glycosylase activity"/>
    <property type="evidence" value="ECO:0007669"/>
    <property type="project" value="InterPro"/>
</dbReference>
<sequence length="384" mass="42995">MYELHYQMITFGKVFCTKSKPNCNACPMRAECKHFASAFASARLALPGPEEKSLVTSGNPIASGSCQQPYISSMRLNQLDWNANAHDHILDNRQPIIEEPASPEPEPETAEMRESAIEDIFLDDPEEIPTIKLNFEEFAQNLKNYMQVNNIEMEDADMSSALVAITPEAASIPTPRLKNVSRLRTEHQVYELPDSHPLLEGYDQREPDDPCPYLLSIWTPGETAQSIDAPKTACNSNESGKLCDSSACFSCNSMREAQAQTVRGTILVPCRTAMRGSFPLNGTYFQVNEVFADHDSSRNPVDVPRRWIWDLPRRTVYFGTSVPSIFKGLTTEDIQQCFWRGFVCVRGFDRTSRAPRPLYARLHFPASKVTRNKKGAASAGTDDA</sequence>
<dbReference type="EMBL" id="LT934120">
    <property type="protein sequence ID" value="VAI31090.1"/>
    <property type="molecule type" value="Genomic_DNA"/>
</dbReference>
<dbReference type="Proteomes" id="UP000324705">
    <property type="component" value="Chromosome 5B"/>
</dbReference>
<dbReference type="AlphaFoldDB" id="A0A9R1AKC7"/>
<evidence type="ECO:0000256" key="2">
    <source>
        <dbReference type="ARBA" id="ARBA00022485"/>
    </source>
</evidence>
<dbReference type="InterPro" id="IPR011257">
    <property type="entry name" value="DNA_glycosylase"/>
</dbReference>
<reference evidence="8 9" key="1">
    <citation type="submission" date="2017-09" db="EMBL/GenBank/DDBJ databases">
        <authorList>
            <consortium name="International Durum Wheat Genome Sequencing Consortium (IDWGSC)"/>
            <person name="Milanesi L."/>
        </authorList>
    </citation>
    <scope>NUCLEOTIDE SEQUENCE [LARGE SCALE GENOMIC DNA]</scope>
    <source>
        <strain evidence="9">cv. Svevo</strain>
    </source>
</reference>
<dbReference type="InterPro" id="IPR028925">
    <property type="entry name" value="RRM_DME"/>
</dbReference>
<feature type="domain" description="Demeter RRM-fold" evidence="6">
    <location>
        <begin position="264"/>
        <end position="364"/>
    </location>
</feature>
<name>A0A9R1AKC7_TRITD</name>
<dbReference type="InterPro" id="IPR044811">
    <property type="entry name" value="DME/ROS1"/>
</dbReference>
<dbReference type="GO" id="GO:0046872">
    <property type="term" value="F:metal ion binding"/>
    <property type="evidence" value="ECO:0007669"/>
    <property type="project" value="UniProtKB-KW"/>
</dbReference>
<dbReference type="SUPFAM" id="SSF48150">
    <property type="entry name" value="DNA-glycosylase"/>
    <property type="match status" value="1"/>
</dbReference>
<dbReference type="InterPro" id="IPR003651">
    <property type="entry name" value="Endonuclease3_FeS-loop_motif"/>
</dbReference>
<evidence type="ECO:0000259" key="7">
    <source>
        <dbReference type="Pfam" id="PF15629"/>
    </source>
</evidence>
<keyword evidence="2" id="KW-0004">4Fe-4S</keyword>
<dbReference type="GO" id="GO:0035514">
    <property type="term" value="F:DNA demethylase activity"/>
    <property type="evidence" value="ECO:0007669"/>
    <property type="project" value="InterPro"/>
</dbReference>